<keyword evidence="11" id="KW-0833">Ubl conjugation pathway</keyword>
<sequence length="380" mass="42256">MNLMDVPDPTDFPVESTAPGLRSLDGSFRCDICGELYDAPVTISCGHCFCSACIRTALANKQECPSCRKVANEAHIRSNPVLEMVISDWNKARPFILGLLKNKVFSPNAQDNGISKKRKRSSARLSSSDAVITGTSRVTLPPSPSKRHRAKSKSETPMEITTLSSDSDEGGPSKPSGHALKSNDLVECPICAKRVNYSQLNGHIDNSCRDTTTNKSSAEGWSKILGGTKTKQKGKHKSKHSDSDDEYPLPIQSYTTLKDRQLKDMLQQYELPVTGDRPIWEQRHQRWVTIYNANRDKSVIHRKAKAELRRELKSWEEDLAKRKKGADHTLVDDPISYQITHKDEFAKLIQTARANKERKSSPITASSPTDLASSPSDPLN</sequence>
<feature type="region of interest" description="Disordered" evidence="20">
    <location>
        <begin position="351"/>
        <end position="380"/>
    </location>
</feature>
<evidence type="ECO:0000256" key="7">
    <source>
        <dbReference type="ARBA" id="ARBA00022679"/>
    </source>
</evidence>
<keyword evidence="23" id="KW-1185">Reference proteome</keyword>
<feature type="compositionally biased region" description="Basic residues" evidence="20">
    <location>
        <begin position="230"/>
        <end position="239"/>
    </location>
</feature>
<evidence type="ECO:0000256" key="14">
    <source>
        <dbReference type="ARBA" id="ARBA00023204"/>
    </source>
</evidence>
<comment type="caution">
    <text evidence="22">The sequence shown here is derived from an EMBL/GenBank/DDBJ whole genome shotgun (WGS) entry which is preliminary data.</text>
</comment>
<keyword evidence="12" id="KW-0862">Zinc</keyword>
<accession>A0A9P6EPD1</accession>
<evidence type="ECO:0000256" key="10">
    <source>
        <dbReference type="ARBA" id="ARBA00022771"/>
    </source>
</evidence>
<evidence type="ECO:0000256" key="15">
    <source>
        <dbReference type="ARBA" id="ARBA00023242"/>
    </source>
</evidence>
<evidence type="ECO:0000256" key="6">
    <source>
        <dbReference type="ARBA" id="ARBA00015551"/>
    </source>
</evidence>
<evidence type="ECO:0000256" key="11">
    <source>
        <dbReference type="ARBA" id="ARBA00022786"/>
    </source>
</evidence>
<dbReference type="GO" id="GO:0005634">
    <property type="term" value="C:nucleus"/>
    <property type="evidence" value="ECO:0007669"/>
    <property type="project" value="UniProtKB-SubCell"/>
</dbReference>
<dbReference type="Proteomes" id="UP000807306">
    <property type="component" value="Unassembled WGS sequence"/>
</dbReference>
<keyword evidence="15" id="KW-0539">Nucleus</keyword>
<dbReference type="InterPro" id="IPR039577">
    <property type="entry name" value="Rad18"/>
</dbReference>
<dbReference type="Gene3D" id="3.30.40.10">
    <property type="entry name" value="Zinc/RING finger domain, C3HC4 (zinc finger)"/>
    <property type="match status" value="1"/>
</dbReference>
<evidence type="ECO:0000313" key="22">
    <source>
        <dbReference type="EMBL" id="KAF9533516.1"/>
    </source>
</evidence>
<dbReference type="SMART" id="SM00734">
    <property type="entry name" value="ZnF_Rad18"/>
    <property type="match status" value="1"/>
</dbReference>
<evidence type="ECO:0000256" key="16">
    <source>
        <dbReference type="ARBA" id="ARBA00031783"/>
    </source>
</evidence>
<dbReference type="InterPro" id="IPR017907">
    <property type="entry name" value="Znf_RING_CS"/>
</dbReference>
<protein>
    <recommendedName>
        <fullName evidence="6">Postreplication repair E3 ubiquitin-protein ligase RAD18</fullName>
        <ecNumber evidence="5">2.3.2.27</ecNumber>
    </recommendedName>
    <alternativeName>
        <fullName evidence="17">Postreplication repair E3 ubiquitin-protein ligase rad18</fullName>
    </alternativeName>
    <alternativeName>
        <fullName evidence="16 18">RING-type E3 ubiquitin transferase RAD18</fullName>
    </alternativeName>
</protein>
<evidence type="ECO:0000256" key="5">
    <source>
        <dbReference type="ARBA" id="ARBA00012483"/>
    </source>
</evidence>
<evidence type="ECO:0000256" key="4">
    <source>
        <dbReference type="ARBA" id="ARBA00009506"/>
    </source>
</evidence>
<proteinExistence type="inferred from homology"/>
<dbReference type="OrthoDB" id="9049620at2759"/>
<evidence type="ECO:0000256" key="13">
    <source>
        <dbReference type="ARBA" id="ARBA00023125"/>
    </source>
</evidence>
<name>A0A9P6EPD1_9AGAR</name>
<dbReference type="PROSITE" id="PS00518">
    <property type="entry name" value="ZF_RING_1"/>
    <property type="match status" value="1"/>
</dbReference>
<dbReference type="InterPro" id="IPR001841">
    <property type="entry name" value="Znf_RING"/>
</dbReference>
<feature type="compositionally biased region" description="Polar residues" evidence="20">
    <location>
        <begin position="361"/>
        <end position="380"/>
    </location>
</feature>
<dbReference type="PANTHER" id="PTHR14134">
    <property type="entry name" value="E3 UBIQUITIN-PROTEIN LIGASE RAD18"/>
    <property type="match status" value="1"/>
</dbReference>
<dbReference type="PROSITE" id="PS50089">
    <property type="entry name" value="ZF_RING_2"/>
    <property type="match status" value="1"/>
</dbReference>
<keyword evidence="9" id="KW-0227">DNA damage</keyword>
<evidence type="ECO:0000256" key="20">
    <source>
        <dbReference type="SAM" id="MobiDB-lite"/>
    </source>
</evidence>
<feature type="compositionally biased region" description="Polar residues" evidence="20">
    <location>
        <begin position="210"/>
        <end position="219"/>
    </location>
</feature>
<dbReference type="EC" id="2.3.2.27" evidence="5"/>
<dbReference type="GO" id="GO:0097505">
    <property type="term" value="C:Rad6-Rad18 complex"/>
    <property type="evidence" value="ECO:0007669"/>
    <property type="project" value="TreeGrafter"/>
</dbReference>
<keyword evidence="13" id="KW-0238">DNA-binding</keyword>
<evidence type="ECO:0000256" key="17">
    <source>
        <dbReference type="ARBA" id="ARBA00074353"/>
    </source>
</evidence>
<evidence type="ECO:0000256" key="19">
    <source>
        <dbReference type="PROSITE-ProRule" id="PRU00175"/>
    </source>
</evidence>
<dbReference type="AlphaFoldDB" id="A0A9P6EPD1"/>
<evidence type="ECO:0000256" key="2">
    <source>
        <dbReference type="ARBA" id="ARBA00004123"/>
    </source>
</evidence>
<keyword evidence="10 19" id="KW-0863">Zinc-finger</keyword>
<dbReference type="InterPro" id="IPR006642">
    <property type="entry name" value="Rad18_UBZ4"/>
</dbReference>
<feature type="domain" description="RING-type" evidence="21">
    <location>
        <begin position="30"/>
        <end position="68"/>
    </location>
</feature>
<dbReference type="SMART" id="SM00184">
    <property type="entry name" value="RING"/>
    <property type="match status" value="1"/>
</dbReference>
<keyword evidence="7" id="KW-0808">Transferase</keyword>
<reference evidence="22" key="1">
    <citation type="submission" date="2020-11" db="EMBL/GenBank/DDBJ databases">
        <authorList>
            <consortium name="DOE Joint Genome Institute"/>
            <person name="Ahrendt S."/>
            <person name="Riley R."/>
            <person name="Andreopoulos W."/>
            <person name="Labutti K."/>
            <person name="Pangilinan J."/>
            <person name="Ruiz-Duenas F.J."/>
            <person name="Barrasa J.M."/>
            <person name="Sanchez-Garcia M."/>
            <person name="Camarero S."/>
            <person name="Miyauchi S."/>
            <person name="Serrano A."/>
            <person name="Linde D."/>
            <person name="Babiker R."/>
            <person name="Drula E."/>
            <person name="Ayuso-Fernandez I."/>
            <person name="Pacheco R."/>
            <person name="Padilla G."/>
            <person name="Ferreira P."/>
            <person name="Barriuso J."/>
            <person name="Kellner H."/>
            <person name="Castanera R."/>
            <person name="Alfaro M."/>
            <person name="Ramirez L."/>
            <person name="Pisabarro A.G."/>
            <person name="Kuo A."/>
            <person name="Tritt A."/>
            <person name="Lipzen A."/>
            <person name="He G."/>
            <person name="Yan M."/>
            <person name="Ng V."/>
            <person name="Cullen D."/>
            <person name="Martin F."/>
            <person name="Rosso M.-N."/>
            <person name="Henrissat B."/>
            <person name="Hibbett D."/>
            <person name="Martinez A.T."/>
            <person name="Grigoriev I.V."/>
        </authorList>
    </citation>
    <scope>NUCLEOTIDE SEQUENCE</scope>
    <source>
        <strain evidence="22">CBS 506.95</strain>
    </source>
</reference>
<dbReference type="SUPFAM" id="SSF57850">
    <property type="entry name" value="RING/U-box"/>
    <property type="match status" value="1"/>
</dbReference>
<comment type="catalytic activity">
    <reaction evidence="1">
        <text>S-ubiquitinyl-[E2 ubiquitin-conjugating enzyme]-L-cysteine + [acceptor protein]-L-lysine = [E2 ubiquitin-conjugating enzyme]-L-cysteine + N(6)-ubiquitinyl-[acceptor protein]-L-lysine.</text>
        <dbReference type="EC" id="2.3.2.27"/>
    </reaction>
</comment>
<dbReference type="GO" id="GO:0006301">
    <property type="term" value="P:DNA damage tolerance"/>
    <property type="evidence" value="ECO:0007669"/>
    <property type="project" value="InterPro"/>
</dbReference>
<organism evidence="22 23">
    <name type="scientific">Crepidotus variabilis</name>
    <dbReference type="NCBI Taxonomy" id="179855"/>
    <lineage>
        <taxon>Eukaryota</taxon>
        <taxon>Fungi</taxon>
        <taxon>Dikarya</taxon>
        <taxon>Basidiomycota</taxon>
        <taxon>Agaricomycotina</taxon>
        <taxon>Agaricomycetes</taxon>
        <taxon>Agaricomycetidae</taxon>
        <taxon>Agaricales</taxon>
        <taxon>Agaricineae</taxon>
        <taxon>Crepidotaceae</taxon>
        <taxon>Crepidotus</taxon>
    </lineage>
</organism>
<comment type="similarity">
    <text evidence="4">Belongs to the RAD18 family.</text>
</comment>
<feature type="region of interest" description="Disordered" evidence="20">
    <location>
        <begin position="110"/>
        <end position="181"/>
    </location>
</feature>
<dbReference type="FunFam" id="3.30.40.10:FF:000172">
    <property type="entry name" value="E3 ubiquitin-protein ligase RAD18"/>
    <property type="match status" value="1"/>
</dbReference>
<dbReference type="EMBL" id="MU157828">
    <property type="protein sequence ID" value="KAF9533516.1"/>
    <property type="molecule type" value="Genomic_DNA"/>
</dbReference>
<dbReference type="NCBIfam" id="TIGR00599">
    <property type="entry name" value="rad18"/>
    <property type="match status" value="1"/>
</dbReference>
<evidence type="ECO:0000259" key="21">
    <source>
        <dbReference type="PROSITE" id="PS50089"/>
    </source>
</evidence>
<dbReference type="PANTHER" id="PTHR14134:SF2">
    <property type="entry name" value="E3 UBIQUITIN-PROTEIN LIGASE RAD18"/>
    <property type="match status" value="1"/>
</dbReference>
<dbReference type="GO" id="GO:0008270">
    <property type="term" value="F:zinc ion binding"/>
    <property type="evidence" value="ECO:0007669"/>
    <property type="project" value="UniProtKB-KW"/>
</dbReference>
<dbReference type="GO" id="GO:0006281">
    <property type="term" value="P:DNA repair"/>
    <property type="evidence" value="ECO:0007669"/>
    <property type="project" value="UniProtKB-KW"/>
</dbReference>
<dbReference type="Pfam" id="PF13923">
    <property type="entry name" value="zf-C3HC4_2"/>
    <property type="match status" value="1"/>
</dbReference>
<evidence type="ECO:0000256" key="8">
    <source>
        <dbReference type="ARBA" id="ARBA00022723"/>
    </source>
</evidence>
<dbReference type="GO" id="GO:0003697">
    <property type="term" value="F:single-stranded DNA binding"/>
    <property type="evidence" value="ECO:0007669"/>
    <property type="project" value="InterPro"/>
</dbReference>
<dbReference type="GO" id="GO:0061630">
    <property type="term" value="F:ubiquitin protein ligase activity"/>
    <property type="evidence" value="ECO:0007669"/>
    <property type="project" value="UniProtKB-EC"/>
</dbReference>
<comment type="subcellular location">
    <subcellularLocation>
        <location evidence="2">Nucleus</location>
    </subcellularLocation>
</comment>
<evidence type="ECO:0000313" key="23">
    <source>
        <dbReference type="Proteomes" id="UP000807306"/>
    </source>
</evidence>
<feature type="compositionally biased region" description="Polar residues" evidence="20">
    <location>
        <begin position="129"/>
        <end position="138"/>
    </location>
</feature>
<evidence type="ECO:0000256" key="3">
    <source>
        <dbReference type="ARBA" id="ARBA00004906"/>
    </source>
</evidence>
<evidence type="ECO:0000256" key="18">
    <source>
        <dbReference type="ARBA" id="ARBA00082369"/>
    </source>
</evidence>
<evidence type="ECO:0000256" key="1">
    <source>
        <dbReference type="ARBA" id="ARBA00000900"/>
    </source>
</evidence>
<evidence type="ECO:0000256" key="12">
    <source>
        <dbReference type="ARBA" id="ARBA00022833"/>
    </source>
</evidence>
<dbReference type="GO" id="GO:0006513">
    <property type="term" value="P:protein monoubiquitination"/>
    <property type="evidence" value="ECO:0007669"/>
    <property type="project" value="InterPro"/>
</dbReference>
<comment type="pathway">
    <text evidence="3">Protein modification; protein ubiquitination.</text>
</comment>
<keyword evidence="8" id="KW-0479">Metal-binding</keyword>
<keyword evidence="14" id="KW-0234">DNA repair</keyword>
<feature type="region of interest" description="Disordered" evidence="20">
    <location>
        <begin position="210"/>
        <end position="249"/>
    </location>
</feature>
<evidence type="ECO:0000256" key="9">
    <source>
        <dbReference type="ARBA" id="ARBA00022763"/>
    </source>
</evidence>
<gene>
    <name evidence="22" type="ORF">CPB83DRAFT_757682</name>
</gene>
<dbReference type="InterPro" id="IPR013083">
    <property type="entry name" value="Znf_RING/FYVE/PHD"/>
</dbReference>
<dbReference type="InterPro" id="IPR004580">
    <property type="entry name" value="Rad18_fungi"/>
</dbReference>